<dbReference type="EMBL" id="QAAA01000014">
    <property type="protein sequence ID" value="PTN01302.1"/>
    <property type="molecule type" value="Genomic_DNA"/>
</dbReference>
<evidence type="ECO:0000259" key="1">
    <source>
        <dbReference type="Pfam" id="PF13676"/>
    </source>
</evidence>
<dbReference type="AlphaFoldDB" id="A0A2T5BQH0"/>
<dbReference type="Proteomes" id="UP000243859">
    <property type="component" value="Unassembled WGS sequence"/>
</dbReference>
<dbReference type="InterPro" id="IPR000157">
    <property type="entry name" value="TIR_dom"/>
</dbReference>
<gene>
    <name evidence="2" type="ORF">C8N32_1141</name>
</gene>
<dbReference type="Pfam" id="PF13676">
    <property type="entry name" value="TIR_2"/>
    <property type="match status" value="1"/>
</dbReference>
<protein>
    <submittedName>
        <fullName evidence="2">TIR domain-containing protein</fullName>
    </submittedName>
</protein>
<dbReference type="Gene3D" id="3.40.50.10140">
    <property type="entry name" value="Toll/interleukin-1 receptor homology (TIR) domain"/>
    <property type="match status" value="1"/>
</dbReference>
<sequence length="297" mass="33690">MNNVSSGSIFLSHAAADKTFVEKVYERLDVSSTFYDIKSVQPGQSFIEAMQEGTSGNNIFVLFHSPNTQDTWVEYEKRLAEINNASMRGKVLVVPLLGETYRSLPEWMKSFMTCTECYSVSDIVRQIQLLQRQLIDELSGHTDIVVGREELLRQAHIETLKRVQETGSPIQHIVLSGLAGMGRKTFAQEFAKKSFSRMRSGGPTFNLPDMAEAVDFYLAMKQDVSGALTKKELEEQIAAFDAMDHSNQAQMILDLARHWAEINQPIIVSTKLGLRDRYRNLKPWLKEFFRLSESVPS</sequence>
<proteinExistence type="predicted"/>
<keyword evidence="3" id="KW-1185">Reference proteome</keyword>
<dbReference type="GO" id="GO:0007165">
    <property type="term" value="P:signal transduction"/>
    <property type="evidence" value="ECO:0007669"/>
    <property type="project" value="InterPro"/>
</dbReference>
<evidence type="ECO:0000313" key="2">
    <source>
        <dbReference type="EMBL" id="PTN01302.1"/>
    </source>
</evidence>
<dbReference type="SUPFAM" id="SSF52200">
    <property type="entry name" value="Toll/Interleukin receptor TIR domain"/>
    <property type="match status" value="1"/>
</dbReference>
<comment type="caution">
    <text evidence="2">The sequence shown here is derived from an EMBL/GenBank/DDBJ whole genome shotgun (WGS) entry which is preliminary data.</text>
</comment>
<reference evidence="2 3" key="1">
    <citation type="submission" date="2018-04" db="EMBL/GenBank/DDBJ databases">
        <title>Genomic Encyclopedia of Archaeal and Bacterial Type Strains, Phase II (KMG-II): from individual species to whole genera.</title>
        <authorList>
            <person name="Goeker M."/>
        </authorList>
    </citation>
    <scope>NUCLEOTIDE SEQUENCE [LARGE SCALE GENOMIC DNA]</scope>
    <source>
        <strain evidence="2 3">DSM 18064</strain>
    </source>
</reference>
<organism evidence="2 3">
    <name type="scientific">Rhodovulum imhoffii</name>
    <dbReference type="NCBI Taxonomy" id="365340"/>
    <lineage>
        <taxon>Bacteria</taxon>
        <taxon>Pseudomonadati</taxon>
        <taxon>Pseudomonadota</taxon>
        <taxon>Alphaproteobacteria</taxon>
        <taxon>Rhodobacterales</taxon>
        <taxon>Paracoccaceae</taxon>
        <taxon>Rhodovulum</taxon>
    </lineage>
</organism>
<name>A0A2T5BQH0_9RHOB</name>
<evidence type="ECO:0000313" key="3">
    <source>
        <dbReference type="Proteomes" id="UP000243859"/>
    </source>
</evidence>
<accession>A0A2T5BQH0</accession>
<dbReference type="InterPro" id="IPR035897">
    <property type="entry name" value="Toll_tir_struct_dom_sf"/>
</dbReference>
<feature type="domain" description="TIR" evidence="1">
    <location>
        <begin position="9"/>
        <end position="105"/>
    </location>
</feature>
<dbReference type="OrthoDB" id="7875107at2"/>
<dbReference type="RefSeq" id="WP_107893019.1">
    <property type="nucleotide sequence ID" value="NZ_NHSI01000040.1"/>
</dbReference>